<dbReference type="EMBL" id="GACK01011044">
    <property type="protein sequence ID" value="JAA53990.1"/>
    <property type="molecule type" value="mRNA"/>
</dbReference>
<evidence type="ECO:0000313" key="3">
    <source>
        <dbReference type="EMBL" id="JAA53990.1"/>
    </source>
</evidence>
<keyword evidence="2" id="KW-1133">Transmembrane helix</keyword>
<feature type="transmembrane region" description="Helical" evidence="2">
    <location>
        <begin position="40"/>
        <end position="61"/>
    </location>
</feature>
<organism evidence="3">
    <name type="scientific">Rhipicephalus pulchellus</name>
    <name type="common">Yellow backed tick</name>
    <name type="synonym">Dermacentor pulchellus</name>
    <dbReference type="NCBI Taxonomy" id="72859"/>
    <lineage>
        <taxon>Eukaryota</taxon>
        <taxon>Metazoa</taxon>
        <taxon>Ecdysozoa</taxon>
        <taxon>Arthropoda</taxon>
        <taxon>Chelicerata</taxon>
        <taxon>Arachnida</taxon>
        <taxon>Acari</taxon>
        <taxon>Parasitiformes</taxon>
        <taxon>Ixodida</taxon>
        <taxon>Ixodoidea</taxon>
        <taxon>Ixodidae</taxon>
        <taxon>Rhipicephalinae</taxon>
        <taxon>Rhipicephalus</taxon>
        <taxon>Rhipicephalus</taxon>
    </lineage>
</organism>
<feature type="region of interest" description="Disordered" evidence="1">
    <location>
        <begin position="224"/>
        <end position="243"/>
    </location>
</feature>
<reference evidence="3" key="1">
    <citation type="submission" date="2012-11" db="EMBL/GenBank/DDBJ databases">
        <authorList>
            <person name="Lucero-Rivera Y.E."/>
            <person name="Tovar-Ramirez D."/>
        </authorList>
    </citation>
    <scope>NUCLEOTIDE SEQUENCE</scope>
    <source>
        <tissue evidence="3">Salivary gland</tissue>
    </source>
</reference>
<evidence type="ECO:0000256" key="2">
    <source>
        <dbReference type="SAM" id="Phobius"/>
    </source>
</evidence>
<accession>L7LQL8</accession>
<feature type="compositionally biased region" description="Low complexity" evidence="1">
    <location>
        <begin position="224"/>
        <end position="234"/>
    </location>
</feature>
<keyword evidence="2" id="KW-0812">Transmembrane</keyword>
<name>L7LQL8_RHIPC</name>
<reference evidence="3" key="2">
    <citation type="journal article" date="2015" name="J. Proteomics">
        <title>Sexual differences in the sialomes of the zebra tick, Rhipicephalus pulchellus.</title>
        <authorList>
            <person name="Tan A.W."/>
            <person name="Francischetti I.M."/>
            <person name="Slovak M."/>
            <person name="Kini R.M."/>
            <person name="Ribeiro J.M."/>
        </authorList>
    </citation>
    <scope>NUCLEOTIDE SEQUENCE</scope>
    <source>
        <tissue evidence="3">Salivary gland</tissue>
    </source>
</reference>
<dbReference type="InterPro" id="IPR012674">
    <property type="entry name" value="Calycin"/>
</dbReference>
<sequence>MRYLLCTSHHCRDLLKDLPSVQRIVGGFYLHPDAVMKDSSLYAVVILALCALLFDLCLNPVESFSFFPFKKKKAYNIRKFLDTKEPIWTYTTSRRANVWCEVGVTDNVTEDSVFFKRSSYDRKGRTSATLEGKLSDKKKHMHIRSPDGVYTLEEDIIYMNRNGSCAVIMVTTTFGGKQSTFDLRVRNSSIAWGPTEKCKKRFRKLEGQGQNIYQPQCQRILTDSLKGGSKGDSSVNSVNAKAE</sequence>
<protein>
    <submittedName>
        <fullName evidence="3">Putative group i salivary lipocalin</fullName>
    </submittedName>
</protein>
<proteinExistence type="evidence at transcript level"/>
<keyword evidence="2" id="KW-0472">Membrane</keyword>
<dbReference type="AlphaFoldDB" id="L7LQL8"/>
<evidence type="ECO:0000256" key="1">
    <source>
        <dbReference type="SAM" id="MobiDB-lite"/>
    </source>
</evidence>
<dbReference type="Gene3D" id="2.40.128.20">
    <property type="match status" value="1"/>
</dbReference>